<dbReference type="PANTHER" id="PTHR35802">
    <property type="entry name" value="PROTEASE SYNTHASE AND SPORULATION PROTEIN PAI 2"/>
    <property type="match status" value="1"/>
</dbReference>
<name>A0A3N4MH53_9BACT</name>
<dbReference type="SUPFAM" id="SSF50475">
    <property type="entry name" value="FMN-binding split barrel"/>
    <property type="match status" value="1"/>
</dbReference>
<evidence type="ECO:0000313" key="2">
    <source>
        <dbReference type="Proteomes" id="UP000279089"/>
    </source>
</evidence>
<dbReference type="Gene3D" id="2.30.110.10">
    <property type="entry name" value="Electron Transport, Fmn-binding Protein, Chain A"/>
    <property type="match status" value="1"/>
</dbReference>
<dbReference type="InterPro" id="IPR012349">
    <property type="entry name" value="Split_barrel_FMN-bd"/>
</dbReference>
<dbReference type="OrthoDB" id="9794948at2"/>
<sequence length="209" mass="23692">MYAPRLHQETDWNNIAEFIRKHSFALLISIQDGLPVGTHLPVELEEKMPGEYVLRGHIANANTQSATFTSGQTFLTVFSDPHAYISSSWYEKDKIPTWNYIAVHIYGTLRIQSEQELTESLTALMNKYEAASAHPVSISDIGEKELHNNLKAITGFEITITRVDTRFKLSQNKNEKDYASVVQHLQNDPNSQSQEIAAEMLKRSGDLKK</sequence>
<reference evidence="2" key="1">
    <citation type="submission" date="2018-11" db="EMBL/GenBank/DDBJ databases">
        <title>Chitinophaga lutea sp.nov., isolate from arsenic contaminated soil.</title>
        <authorList>
            <person name="Zong Y."/>
        </authorList>
    </citation>
    <scope>NUCLEOTIDE SEQUENCE [LARGE SCALE GENOMIC DNA]</scope>
    <source>
        <strain evidence="2">YLT18</strain>
    </source>
</reference>
<accession>A0A3N4MH53</accession>
<organism evidence="1 2">
    <name type="scientific">Chitinophaga barathri</name>
    <dbReference type="NCBI Taxonomy" id="1647451"/>
    <lineage>
        <taxon>Bacteria</taxon>
        <taxon>Pseudomonadati</taxon>
        <taxon>Bacteroidota</taxon>
        <taxon>Chitinophagia</taxon>
        <taxon>Chitinophagales</taxon>
        <taxon>Chitinophagaceae</taxon>
        <taxon>Chitinophaga</taxon>
    </lineage>
</organism>
<dbReference type="RefSeq" id="WP_120516342.1">
    <property type="nucleotide sequence ID" value="NZ_QXZY01000005.1"/>
</dbReference>
<keyword evidence="2" id="KW-1185">Reference proteome</keyword>
<evidence type="ECO:0000313" key="1">
    <source>
        <dbReference type="EMBL" id="RPD41356.1"/>
    </source>
</evidence>
<dbReference type="InterPro" id="IPR007396">
    <property type="entry name" value="TR_PAI2-type"/>
</dbReference>
<dbReference type="AlphaFoldDB" id="A0A3N4MH53"/>
<proteinExistence type="predicted"/>
<dbReference type="Proteomes" id="UP000279089">
    <property type="component" value="Unassembled WGS sequence"/>
</dbReference>
<protein>
    <submittedName>
        <fullName evidence="1">FMN-binding negative transcriptional regulator</fullName>
    </submittedName>
</protein>
<dbReference type="PIRSF" id="PIRSF010372">
    <property type="entry name" value="PaiB"/>
    <property type="match status" value="1"/>
</dbReference>
<dbReference type="Pfam" id="PF04299">
    <property type="entry name" value="FMN_bind_2"/>
    <property type="match status" value="1"/>
</dbReference>
<comment type="caution">
    <text evidence="1">The sequence shown here is derived from an EMBL/GenBank/DDBJ whole genome shotgun (WGS) entry which is preliminary data.</text>
</comment>
<dbReference type="EMBL" id="RMBX01000004">
    <property type="protein sequence ID" value="RPD41356.1"/>
    <property type="molecule type" value="Genomic_DNA"/>
</dbReference>
<dbReference type="PANTHER" id="PTHR35802:SF1">
    <property type="entry name" value="PROTEASE SYNTHASE AND SPORULATION PROTEIN PAI 2"/>
    <property type="match status" value="1"/>
</dbReference>
<gene>
    <name evidence="1" type="ORF">EG028_08530</name>
</gene>